<dbReference type="RefSeq" id="WP_229397637.1">
    <property type="nucleotide sequence ID" value="NZ_BBZF01000012.1"/>
</dbReference>
<evidence type="ECO:0000313" key="3">
    <source>
        <dbReference type="EMBL" id="AFJ52718.1"/>
    </source>
</evidence>
<sequence>MTTDANLDTGLVEVSPGGEASCRLEVRNTGPIVESYVIEVLGDVAGWAQAEPPTLAVYPGSAESVTIRFRPPRSAQVVAGERPFAVRVTPAENPGEEAVPEGAVRVLPFAEIVPELLPRTSRGRWGGRHELSVANLGNVPVGLALTGGDPDNRLRVAVSPPSLGVAPGEAAFVRVRVRSRRLLWRGHPVTLPFQVAVASEETPPALVDGATVQEPLLPQGLGRVVAALVVLALLGAGLWYALLRPSVRSLAEEVAQEQVAPVAQQASAADDKAQEAIDRTAPSAPARPSGPTPGNPPVPPPAPTRPPSPSPRPTPPAAAPALPPGAQSANHRLTVTAGTGATRTDQYTVPSGRVFVLTDIFLQNPQGDEGRLELVVDGATLLTQALNNFRDLDYHMVSPIEVRAGRVITLRAACRKAGTTLDGAGGGGGQCRDHALLNGYTRTASTPAA</sequence>
<evidence type="ECO:0000256" key="2">
    <source>
        <dbReference type="SAM" id="Phobius"/>
    </source>
</evidence>
<reference evidence="3" key="1">
    <citation type="submission" date="2011-05" db="EMBL/GenBank/DDBJ databases">
        <authorList>
            <person name="Ma H."/>
            <person name="Zhou Q."/>
            <person name="Igarashi Y."/>
            <person name="Tang G."/>
        </authorList>
    </citation>
    <scope>NUCLEOTIDE SEQUENCE</scope>
</reference>
<keyword evidence="2" id="KW-0812">Transmembrane</keyword>
<keyword evidence="2" id="KW-0472">Membrane</keyword>
<feature type="region of interest" description="Disordered" evidence="1">
    <location>
        <begin position="260"/>
        <end position="328"/>
    </location>
</feature>
<protein>
    <recommendedName>
        <fullName evidence="4">Hydrolytic protein</fullName>
    </recommendedName>
</protein>
<evidence type="ECO:0008006" key="4">
    <source>
        <dbReference type="Google" id="ProtNLM"/>
    </source>
</evidence>
<dbReference type="EMBL" id="JN038178">
    <property type="protein sequence ID" value="AFJ52718.1"/>
    <property type="molecule type" value="Genomic_DNA"/>
</dbReference>
<reference evidence="3" key="2">
    <citation type="journal article" date="2013" name="Chem. Biol.">
        <title>Unconventional origin and hybrid system for construction of pyrrolopyrrole moiety in kosinostatin biosynthesis.</title>
        <authorList>
            <person name="Ma H.M."/>
            <person name="Zhou Q."/>
            <person name="Tang Y.M."/>
            <person name="Zhang Z."/>
            <person name="Chen Y.S."/>
            <person name="He H.Y."/>
            <person name="Pan H.X."/>
            <person name="Tang M.C."/>
            <person name="Gao J.F."/>
            <person name="Zhao S.Y."/>
            <person name="Igarashi Y."/>
            <person name="Tang G.L."/>
        </authorList>
    </citation>
    <scope>NUCLEOTIDE SEQUENCE</scope>
</reference>
<feature type="compositionally biased region" description="Basic and acidic residues" evidence="1">
    <location>
        <begin position="269"/>
        <end position="278"/>
    </location>
</feature>
<keyword evidence="2" id="KW-1133">Transmembrane helix</keyword>
<dbReference type="AlphaFoldDB" id="A0A023GUN9"/>
<evidence type="ECO:0000256" key="1">
    <source>
        <dbReference type="SAM" id="MobiDB-lite"/>
    </source>
</evidence>
<feature type="compositionally biased region" description="Pro residues" evidence="1">
    <location>
        <begin position="288"/>
        <end position="323"/>
    </location>
</feature>
<name>A0A023GUN9_9ACTN</name>
<accession>A0A023GUN9</accession>
<organism evidence="3">
    <name type="scientific">Micromonospora okii</name>
    <dbReference type="NCBI Taxonomy" id="1182970"/>
    <lineage>
        <taxon>Bacteria</taxon>
        <taxon>Bacillati</taxon>
        <taxon>Actinomycetota</taxon>
        <taxon>Actinomycetes</taxon>
        <taxon>Micromonosporales</taxon>
        <taxon>Micromonosporaceae</taxon>
        <taxon>Micromonospora</taxon>
    </lineage>
</organism>
<feature type="transmembrane region" description="Helical" evidence="2">
    <location>
        <begin position="224"/>
        <end position="243"/>
    </location>
</feature>
<proteinExistence type="predicted"/>